<evidence type="ECO:0000313" key="3">
    <source>
        <dbReference type="Proteomes" id="UP000004946"/>
    </source>
</evidence>
<dbReference type="SUPFAM" id="SSF88697">
    <property type="entry name" value="PUA domain-like"/>
    <property type="match status" value="1"/>
</dbReference>
<accession>E6K035</accession>
<evidence type="ECO:0000259" key="1">
    <source>
        <dbReference type="SMART" id="SM01022"/>
    </source>
</evidence>
<comment type="caution">
    <text evidence="2">The sequence shown here is derived from an EMBL/GenBank/DDBJ whole genome shotgun (WGS) entry which is preliminary data.</text>
</comment>
<dbReference type="AlphaFoldDB" id="E6K035"/>
<dbReference type="SMART" id="SM01022">
    <property type="entry name" value="ASCH"/>
    <property type="match status" value="1"/>
</dbReference>
<keyword evidence="3" id="KW-1185">Reference proteome</keyword>
<feature type="domain" description="ASCH" evidence="1">
    <location>
        <begin position="38"/>
        <end position="162"/>
    </location>
</feature>
<dbReference type="CDD" id="cd06553">
    <property type="entry name" value="ASCH_Ef3133_like"/>
    <property type="match status" value="1"/>
</dbReference>
<reference evidence="2 3" key="1">
    <citation type="submission" date="2010-12" db="EMBL/GenBank/DDBJ databases">
        <authorList>
            <person name="Muzny D."/>
            <person name="Qin X."/>
            <person name="Buhay C."/>
            <person name="Dugan-Rocha S."/>
            <person name="Ding Y."/>
            <person name="Chen G."/>
            <person name="Hawes A."/>
            <person name="Holder M."/>
            <person name="Jhangiani S."/>
            <person name="Johnson A."/>
            <person name="Khan Z."/>
            <person name="Li Z."/>
            <person name="Liu W."/>
            <person name="Liu X."/>
            <person name="Perez L."/>
            <person name="Shen H."/>
            <person name="Wang Q."/>
            <person name="Watt J."/>
            <person name="Xi L."/>
            <person name="Xin Y."/>
            <person name="Zhou J."/>
            <person name="Deng J."/>
            <person name="Jiang H."/>
            <person name="Liu Y."/>
            <person name="Qu J."/>
            <person name="Song X.-Z."/>
            <person name="Zhang L."/>
            <person name="Villasana D."/>
            <person name="Johnson A."/>
            <person name="Liu J."/>
            <person name="Liyanage D."/>
            <person name="Lorensuhewa L."/>
            <person name="Robinson T."/>
            <person name="Song A."/>
            <person name="Song B.-B."/>
            <person name="Dinh H."/>
            <person name="Thornton R."/>
            <person name="Coyle M."/>
            <person name="Francisco L."/>
            <person name="Jackson L."/>
            <person name="Javaid M."/>
            <person name="Korchina V."/>
            <person name="Kovar C."/>
            <person name="Mata R."/>
            <person name="Mathew T."/>
            <person name="Ngo R."/>
            <person name="Nguyen L."/>
            <person name="Nguyen N."/>
            <person name="Okwuonu G."/>
            <person name="Ongeri F."/>
            <person name="Pham C."/>
            <person name="Simmons D."/>
            <person name="Wilczek-Boney K."/>
            <person name="Hale W."/>
            <person name="Jakkamsetti A."/>
            <person name="Pham P."/>
            <person name="Ruth R."/>
            <person name="San Lucas F."/>
            <person name="Warren J."/>
            <person name="Zhang J."/>
            <person name="Zhao Z."/>
            <person name="Zhou C."/>
            <person name="Zhu D."/>
            <person name="Lee S."/>
            <person name="Bess C."/>
            <person name="Blankenburg K."/>
            <person name="Forbes L."/>
            <person name="Fu Q."/>
            <person name="Gubbala S."/>
            <person name="Hirani K."/>
            <person name="Jayaseelan J.C."/>
            <person name="Lara F."/>
            <person name="Munidasa M."/>
            <person name="Palculict T."/>
            <person name="Patil S."/>
            <person name="Pu L.-L."/>
            <person name="Saada N."/>
            <person name="Tang L."/>
            <person name="Weissenberger G."/>
            <person name="Zhu Y."/>
            <person name="Hemphill L."/>
            <person name="Shang Y."/>
            <person name="Youmans B."/>
            <person name="Ayvaz T."/>
            <person name="Ross M."/>
            <person name="Santibanez J."/>
            <person name="Aqrawi P."/>
            <person name="Gross S."/>
            <person name="Joshi V."/>
            <person name="Fowler G."/>
            <person name="Nazareth L."/>
            <person name="Reid J."/>
            <person name="Worley K."/>
            <person name="Petrosino J."/>
            <person name="Highlander S."/>
            <person name="Gibbs R."/>
        </authorList>
    </citation>
    <scope>NUCLEOTIDE SEQUENCE [LARGE SCALE GENOMIC DNA]</scope>
    <source>
        <strain evidence="2 3">DSM 10105</strain>
    </source>
</reference>
<dbReference type="Pfam" id="PF04266">
    <property type="entry name" value="ASCH"/>
    <property type="match status" value="1"/>
</dbReference>
<dbReference type="RefSeq" id="WP_006289874.1">
    <property type="nucleotide sequence ID" value="NZ_AP012333.1"/>
</dbReference>
<dbReference type="PANTHER" id="PTHR39203:SF1">
    <property type="entry name" value="CYTOPLASMIC PROTEIN"/>
    <property type="match status" value="1"/>
</dbReference>
<dbReference type="PATRIC" id="fig|864564.6.peg.558"/>
<protein>
    <submittedName>
        <fullName evidence="2">ASCH domain protein</fullName>
    </submittedName>
</protein>
<dbReference type="InterPro" id="IPR015947">
    <property type="entry name" value="PUA-like_sf"/>
</dbReference>
<proteinExistence type="predicted"/>
<dbReference type="EMBL" id="AEON01000001">
    <property type="protein sequence ID" value="EFT84147.1"/>
    <property type="molecule type" value="Genomic_DNA"/>
</dbReference>
<dbReference type="PANTHER" id="PTHR39203">
    <property type="entry name" value="CYTOPLASMIC PROTEIN-RELATED"/>
    <property type="match status" value="1"/>
</dbReference>
<dbReference type="PIRSF" id="PIRSF021320">
    <property type="entry name" value="DUF984"/>
    <property type="match status" value="1"/>
</dbReference>
<sequence length="162" mass="18599">MAGAEEPIIDQARIQVYWEDFCAKHGLDSEKIPQPEAFAFGLGSEMEDYLAALVKRGIKTATTSAYELYQPDEHLPQVGEYNIILDSKGDPVCVTQTMVVEVIPFNRISQEHAWHEGEGDRSYDYWYQVHLDFFKEEYKNEGKGLVFHEDAPCLCEVFQKID</sequence>
<dbReference type="HOGENOM" id="CLU_102450_0_0_11"/>
<dbReference type="Gene3D" id="3.10.400.10">
    <property type="entry name" value="Sulfate adenylyltransferase"/>
    <property type="match status" value="1"/>
</dbReference>
<organism evidence="2 3">
    <name type="scientific">Parascardovia denticolens DSM 10105 = JCM 12538</name>
    <dbReference type="NCBI Taxonomy" id="864564"/>
    <lineage>
        <taxon>Bacteria</taxon>
        <taxon>Bacillati</taxon>
        <taxon>Actinomycetota</taxon>
        <taxon>Actinomycetes</taxon>
        <taxon>Bifidobacteriales</taxon>
        <taxon>Bifidobacteriaceae</taxon>
        <taxon>Parascardovia</taxon>
    </lineage>
</organism>
<dbReference type="Proteomes" id="UP000004946">
    <property type="component" value="Chromosome"/>
</dbReference>
<dbReference type="InterPro" id="IPR007374">
    <property type="entry name" value="ASCH_domain"/>
</dbReference>
<dbReference type="InterPro" id="IPR009326">
    <property type="entry name" value="DUF984"/>
</dbReference>
<gene>
    <name evidence="2" type="ORF">HMPREF0620_1152</name>
</gene>
<dbReference type="eggNOG" id="COG4405">
    <property type="taxonomic scope" value="Bacteria"/>
</dbReference>
<evidence type="ECO:0000313" key="2">
    <source>
        <dbReference type="EMBL" id="EFT84147.1"/>
    </source>
</evidence>
<name>E6K035_PARDN</name>
<dbReference type="KEGG" id="pdo:PSDT_0506"/>